<proteinExistence type="predicted"/>
<evidence type="ECO:0000313" key="1">
    <source>
        <dbReference type="EMBL" id="VHO04794.1"/>
    </source>
</evidence>
<organism evidence="1">
    <name type="scientific">Rheinheimera sp. BAL341</name>
    <dbReference type="NCBI Taxonomy" id="1708203"/>
    <lineage>
        <taxon>Bacteria</taxon>
        <taxon>Pseudomonadati</taxon>
        <taxon>Pseudomonadota</taxon>
        <taxon>Gammaproteobacteria</taxon>
        <taxon>Chromatiales</taxon>
        <taxon>Chromatiaceae</taxon>
        <taxon>Rheinheimera</taxon>
    </lineage>
</organism>
<gene>
    <name evidence="1" type="ORF">BAL341_2062</name>
</gene>
<reference evidence="1" key="1">
    <citation type="submission" date="2019-04" db="EMBL/GenBank/DDBJ databases">
        <authorList>
            <person name="Brambilla D."/>
        </authorList>
    </citation>
    <scope>NUCLEOTIDE SEQUENCE</scope>
    <source>
        <strain evidence="1">BAL1</strain>
    </source>
</reference>
<dbReference type="AlphaFoldDB" id="A0A486XQE2"/>
<name>A0A486XQE2_9GAMM</name>
<protein>
    <submittedName>
        <fullName evidence="1">Uncharacterized protein</fullName>
    </submittedName>
</protein>
<accession>A0A486XQE2</accession>
<sequence length="50" mass="5733">MPALLLTFAQQRYNYSAVAVWQNDDKDNVQIKRQFQMQPALIPSTIAPPN</sequence>
<dbReference type="EMBL" id="CAAJGR010000113">
    <property type="protein sequence ID" value="VHO04794.1"/>
    <property type="molecule type" value="Genomic_DNA"/>
</dbReference>